<dbReference type="InterPro" id="IPR002060">
    <property type="entry name" value="Squ/phyt_synthse"/>
</dbReference>
<evidence type="ECO:0000256" key="6">
    <source>
        <dbReference type="SAM" id="MobiDB-lite"/>
    </source>
</evidence>
<feature type="region of interest" description="Disordered" evidence="6">
    <location>
        <begin position="1"/>
        <end position="24"/>
    </location>
</feature>
<dbReference type="InterPro" id="IPR033904">
    <property type="entry name" value="Trans_IPPS_HH"/>
</dbReference>
<dbReference type="GO" id="GO:0051996">
    <property type="term" value="F:squalene synthase [NAD(P)H] activity"/>
    <property type="evidence" value="ECO:0007669"/>
    <property type="project" value="InterPro"/>
</dbReference>
<dbReference type="AlphaFoldDB" id="A0A6I4U9H2"/>
<dbReference type="InterPro" id="IPR008949">
    <property type="entry name" value="Isoprenoid_synthase_dom_sf"/>
</dbReference>
<dbReference type="GO" id="GO:0004311">
    <property type="term" value="F:geranylgeranyl diphosphate synthase activity"/>
    <property type="evidence" value="ECO:0007669"/>
    <property type="project" value="InterPro"/>
</dbReference>
<keyword evidence="4" id="KW-0125">Carotenoid biosynthesis</keyword>
<dbReference type="InterPro" id="IPR044843">
    <property type="entry name" value="Trans_IPPS_bact-type"/>
</dbReference>
<dbReference type="CDD" id="cd00683">
    <property type="entry name" value="Trans_IPPS_HH"/>
    <property type="match status" value="1"/>
</dbReference>
<dbReference type="GO" id="GO:0016117">
    <property type="term" value="P:carotenoid biosynthetic process"/>
    <property type="evidence" value="ECO:0007669"/>
    <property type="project" value="UniProtKB-KW"/>
</dbReference>
<dbReference type="SFLD" id="SFLDS00005">
    <property type="entry name" value="Isoprenoid_Synthase_Type_I"/>
    <property type="match status" value="1"/>
</dbReference>
<accession>A0A6I4U9H2</accession>
<organism evidence="7 8">
    <name type="scientific">Qipengyuania citrea</name>
    <dbReference type="NCBI Taxonomy" id="225971"/>
    <lineage>
        <taxon>Bacteria</taxon>
        <taxon>Pseudomonadati</taxon>
        <taxon>Pseudomonadota</taxon>
        <taxon>Alphaproteobacteria</taxon>
        <taxon>Sphingomonadales</taxon>
        <taxon>Erythrobacteraceae</taxon>
        <taxon>Qipengyuania</taxon>
    </lineage>
</organism>
<evidence type="ECO:0000313" key="8">
    <source>
        <dbReference type="Proteomes" id="UP000439914"/>
    </source>
</evidence>
<dbReference type="Gene3D" id="1.10.600.10">
    <property type="entry name" value="Farnesyl Diphosphate Synthase"/>
    <property type="match status" value="1"/>
</dbReference>
<dbReference type="Proteomes" id="UP000439914">
    <property type="component" value="Unassembled WGS sequence"/>
</dbReference>
<protein>
    <submittedName>
        <fullName evidence="7">Phytoene/squalene synthase family protein</fullName>
    </submittedName>
</protein>
<comment type="caution">
    <text evidence="7">The sequence shown here is derived from an EMBL/GenBank/DDBJ whole genome shotgun (WGS) entry which is preliminary data.</text>
</comment>
<evidence type="ECO:0000256" key="1">
    <source>
        <dbReference type="ARBA" id="ARBA00004684"/>
    </source>
</evidence>
<dbReference type="EMBL" id="WTYG01000001">
    <property type="protein sequence ID" value="MXP34435.1"/>
    <property type="molecule type" value="Genomic_DNA"/>
</dbReference>
<dbReference type="SFLD" id="SFLDG01018">
    <property type="entry name" value="Squalene/Phytoene_Synthase_Lik"/>
    <property type="match status" value="1"/>
</dbReference>
<evidence type="ECO:0000256" key="2">
    <source>
        <dbReference type="ARBA" id="ARBA00006251"/>
    </source>
</evidence>
<gene>
    <name evidence="7" type="ORF">GRI55_01465</name>
</gene>
<reference evidence="7 8" key="1">
    <citation type="submission" date="2019-12" db="EMBL/GenBank/DDBJ databases">
        <title>Genomic-based taxomic classification of the family Erythrobacteraceae.</title>
        <authorList>
            <person name="Xu L."/>
        </authorList>
    </citation>
    <scope>NUCLEOTIDE SEQUENCE [LARGE SCALE GENOMIC DNA]</scope>
    <source>
        <strain evidence="7 8">CGMCC 1.8703</strain>
    </source>
</reference>
<sequence>MSKPRTLVQSRYLRPTPTRAGGGRDRAILVDKSLESIEQGSHSFAAASKLFDKATRERSWLLYAWCRRCDDIADNQDKGGPLGDQGNMKDAEDRVQALRVLTKRAFEEQPTADAAFDAFGLVADECGLTLAEANDVIAGFALDATRWTPNTEADMLRYCYHVAGAVGIMMARIMGVHPDDGETLDRACDLGLAFQMANIARDIVEDAEADRCYLPQKWLEEMGWQQGEHALPENRFRLASLMPRLIALMEKHEAAAKLGARKLRFRQRWAVLSAARIYGAIGRKVLNRGQLAWDTRTRVSAPEKMWHMVAAFFEAVRNRPPPPAEPITWSRHDFKPLAGW</sequence>
<comment type="similarity">
    <text evidence="2">Belongs to the phytoene/squalene synthase family.</text>
</comment>
<dbReference type="InterPro" id="IPR019845">
    <property type="entry name" value="Squalene/phytoene_synthase_CS"/>
</dbReference>
<dbReference type="Pfam" id="PF00494">
    <property type="entry name" value="SQS_PSY"/>
    <property type="match status" value="1"/>
</dbReference>
<comment type="pathway">
    <text evidence="1">Carotenoid biosynthesis; phytoene biosynthesis.</text>
</comment>
<dbReference type="SUPFAM" id="SSF48576">
    <property type="entry name" value="Terpenoid synthases"/>
    <property type="match status" value="1"/>
</dbReference>
<name>A0A6I4U9H2_9SPHN</name>
<dbReference type="FunFam" id="1.10.600.10:FF:000020">
    <property type="entry name" value="Phytoene synthase"/>
    <property type="match status" value="1"/>
</dbReference>
<dbReference type="PANTHER" id="PTHR31480">
    <property type="entry name" value="BIFUNCTIONAL LYCOPENE CYCLASE/PHYTOENE SYNTHASE"/>
    <property type="match status" value="1"/>
</dbReference>
<evidence type="ECO:0000313" key="7">
    <source>
        <dbReference type="EMBL" id="MXP34435.1"/>
    </source>
</evidence>
<comment type="cofactor">
    <cofactor evidence="5">
        <name>ATP</name>
        <dbReference type="ChEBI" id="CHEBI:30616"/>
    </cofactor>
</comment>
<dbReference type="PROSITE" id="PS01045">
    <property type="entry name" value="SQUALEN_PHYTOEN_SYN_2"/>
    <property type="match status" value="1"/>
</dbReference>
<evidence type="ECO:0000256" key="4">
    <source>
        <dbReference type="ARBA" id="ARBA00022746"/>
    </source>
</evidence>
<dbReference type="SFLD" id="SFLDG01212">
    <property type="entry name" value="Phytoene_synthase_like"/>
    <property type="match status" value="1"/>
</dbReference>
<evidence type="ECO:0000256" key="5">
    <source>
        <dbReference type="ARBA" id="ARBA00053028"/>
    </source>
</evidence>
<evidence type="ECO:0000256" key="3">
    <source>
        <dbReference type="ARBA" id="ARBA00022679"/>
    </source>
</evidence>
<keyword evidence="3" id="KW-0808">Transferase</keyword>
<proteinExistence type="inferred from homology"/>
<dbReference type="PROSITE" id="PS01044">
    <property type="entry name" value="SQUALEN_PHYTOEN_SYN_1"/>
    <property type="match status" value="1"/>
</dbReference>